<keyword evidence="2" id="KW-0472">Membrane</keyword>
<proteinExistence type="predicted"/>
<feature type="transmembrane region" description="Helical" evidence="2">
    <location>
        <begin position="303"/>
        <end position="323"/>
    </location>
</feature>
<feature type="transmembrane region" description="Helical" evidence="2">
    <location>
        <begin position="232"/>
        <end position="251"/>
    </location>
</feature>
<feature type="transmembrane region" description="Helical" evidence="2">
    <location>
        <begin position="101"/>
        <end position="119"/>
    </location>
</feature>
<sequence>MAKESRMSRRRFQEQQANRQKVGRRENLRRSKQTSRSEWLQRMQSVEQKRRVKPQKIATQPEMKRSGATYTLNFWKIFSDRPYVSVAVIVAAAFLIMAKQWWLLLALAILVLIGIYVIGHSHHPNRTLSLEFHLKASRKLSMLQAIQLGCSITTFLATYMKQVVSVDFSSAGSTDALNIVQGVLSTNGGSYGQQGSYILSLLNTLTGGSLWGSYRYATNSSQMMNTAAGRNIVLWVLLLMLAPAMCVLAQFFREPYSRRTQLVTSFIAMLTFIFTPSLMKKWIVEYAVANNLSEAAANNAISVGPMAYIAMVCAIAVFVIAVYREFKHDKFN</sequence>
<comment type="caution">
    <text evidence="3">The sequence shown here is derived from an EMBL/GenBank/DDBJ whole genome shotgun (WGS) entry which is preliminary data.</text>
</comment>
<accession>A0A916VHK9</accession>
<keyword evidence="2" id="KW-0812">Transmembrane</keyword>
<name>A0A916VHK9_9LACO</name>
<evidence type="ECO:0000256" key="1">
    <source>
        <dbReference type="SAM" id="MobiDB-lite"/>
    </source>
</evidence>
<feature type="transmembrane region" description="Helical" evidence="2">
    <location>
        <begin position="263"/>
        <end position="283"/>
    </location>
</feature>
<organism evidence="3 4">
    <name type="scientific">Lactobacillus corticis</name>
    <dbReference type="NCBI Taxonomy" id="2201249"/>
    <lineage>
        <taxon>Bacteria</taxon>
        <taxon>Bacillati</taxon>
        <taxon>Bacillota</taxon>
        <taxon>Bacilli</taxon>
        <taxon>Lactobacillales</taxon>
        <taxon>Lactobacillaceae</taxon>
        <taxon>Lactobacillus</taxon>
    </lineage>
</organism>
<evidence type="ECO:0000313" key="3">
    <source>
        <dbReference type="EMBL" id="GFZ26428.1"/>
    </source>
</evidence>
<keyword evidence="2" id="KW-1133">Transmembrane helix</keyword>
<reference evidence="3" key="1">
    <citation type="submission" date="2020-08" db="EMBL/GenBank/DDBJ databases">
        <title>Taxonomic study for Lactobacillus species isolated from hardwood bark.</title>
        <authorList>
            <person name="Tohno M."/>
            <person name="Tanizawa Y."/>
        </authorList>
    </citation>
    <scope>NUCLEOTIDE SEQUENCE</scope>
    <source>
        <strain evidence="3">B40</strain>
    </source>
</reference>
<keyword evidence="4" id="KW-1185">Reference proteome</keyword>
<dbReference type="Proteomes" id="UP000677218">
    <property type="component" value="Unassembled WGS sequence"/>
</dbReference>
<gene>
    <name evidence="3" type="ORF">LCB40_03080</name>
</gene>
<evidence type="ECO:0000256" key="2">
    <source>
        <dbReference type="SAM" id="Phobius"/>
    </source>
</evidence>
<dbReference type="EMBL" id="BMAY01000002">
    <property type="protein sequence ID" value="GFZ26428.1"/>
    <property type="molecule type" value="Genomic_DNA"/>
</dbReference>
<feature type="region of interest" description="Disordered" evidence="1">
    <location>
        <begin position="1"/>
        <end position="40"/>
    </location>
</feature>
<protein>
    <submittedName>
        <fullName evidence="3">Cytochrome C5</fullName>
    </submittedName>
</protein>
<feature type="compositionally biased region" description="Basic and acidic residues" evidence="1">
    <location>
        <begin position="1"/>
        <end position="13"/>
    </location>
</feature>
<dbReference type="AlphaFoldDB" id="A0A916VHK9"/>
<feature type="transmembrane region" description="Helical" evidence="2">
    <location>
        <begin position="140"/>
        <end position="160"/>
    </location>
</feature>
<evidence type="ECO:0000313" key="4">
    <source>
        <dbReference type="Proteomes" id="UP000677218"/>
    </source>
</evidence>